<feature type="chain" id="PRO_5015885368" evidence="1">
    <location>
        <begin position="20"/>
        <end position="360"/>
    </location>
</feature>
<dbReference type="Pfam" id="PF00578">
    <property type="entry name" value="AhpC-TSA"/>
    <property type="match status" value="1"/>
</dbReference>
<dbReference type="PROSITE" id="PS51352">
    <property type="entry name" value="THIOREDOXIN_2"/>
    <property type="match status" value="1"/>
</dbReference>
<evidence type="ECO:0000313" key="4">
    <source>
        <dbReference type="Proteomes" id="UP000244925"/>
    </source>
</evidence>
<evidence type="ECO:0000313" key="3">
    <source>
        <dbReference type="EMBL" id="PWB09414.1"/>
    </source>
</evidence>
<dbReference type="GeneID" id="93425275"/>
<dbReference type="AlphaFoldDB" id="A0A2V1J2S2"/>
<dbReference type="PROSITE" id="PS51257">
    <property type="entry name" value="PROKAR_LIPOPROTEIN"/>
    <property type="match status" value="1"/>
</dbReference>
<name>A0A2V1J2S2_9BACT</name>
<protein>
    <submittedName>
        <fullName evidence="3">DUF4369 domain-containing protein</fullName>
    </submittedName>
</protein>
<organism evidence="3 4">
    <name type="scientific">Paramuribaculum intestinale</name>
    <dbReference type="NCBI Taxonomy" id="2094151"/>
    <lineage>
        <taxon>Bacteria</taxon>
        <taxon>Pseudomonadati</taxon>
        <taxon>Bacteroidota</taxon>
        <taxon>Bacteroidia</taxon>
        <taxon>Bacteroidales</taxon>
        <taxon>Muribaculaceae</taxon>
        <taxon>Paramuribaculum</taxon>
    </lineage>
</organism>
<accession>A0A2V1J2S2</accession>
<dbReference type="InterPro" id="IPR036249">
    <property type="entry name" value="Thioredoxin-like_sf"/>
</dbReference>
<reference evidence="4" key="1">
    <citation type="submission" date="2018-02" db="EMBL/GenBank/DDBJ databases">
        <authorList>
            <person name="Clavel T."/>
            <person name="Strowig T."/>
        </authorList>
    </citation>
    <scope>NUCLEOTIDE SEQUENCE [LARGE SCALE GENOMIC DNA]</scope>
    <source>
        <strain evidence="4">DSM 100764</strain>
    </source>
</reference>
<dbReference type="GO" id="GO:0016209">
    <property type="term" value="F:antioxidant activity"/>
    <property type="evidence" value="ECO:0007669"/>
    <property type="project" value="InterPro"/>
</dbReference>
<dbReference type="Pfam" id="PF14289">
    <property type="entry name" value="DUF4369"/>
    <property type="match status" value="1"/>
</dbReference>
<dbReference type="InterPro" id="IPR025380">
    <property type="entry name" value="DUF4369"/>
</dbReference>
<dbReference type="InterPro" id="IPR013766">
    <property type="entry name" value="Thioredoxin_domain"/>
</dbReference>
<gene>
    <name evidence="3" type="ORF">C5O25_01910</name>
</gene>
<keyword evidence="1" id="KW-0732">Signal</keyword>
<dbReference type="EMBL" id="PUBV01000002">
    <property type="protein sequence ID" value="PWB09414.1"/>
    <property type="molecule type" value="Genomic_DNA"/>
</dbReference>
<keyword evidence="4" id="KW-1185">Reference proteome</keyword>
<dbReference type="SUPFAM" id="SSF52833">
    <property type="entry name" value="Thioredoxin-like"/>
    <property type="match status" value="1"/>
</dbReference>
<dbReference type="GO" id="GO:0016491">
    <property type="term" value="F:oxidoreductase activity"/>
    <property type="evidence" value="ECO:0007669"/>
    <property type="project" value="InterPro"/>
</dbReference>
<dbReference type="RefSeq" id="WP_107035035.1">
    <property type="nucleotide sequence ID" value="NZ_CAONGC010000009.1"/>
</dbReference>
<dbReference type="InterPro" id="IPR000866">
    <property type="entry name" value="AhpC/TSA"/>
</dbReference>
<dbReference type="Proteomes" id="UP000244925">
    <property type="component" value="Unassembled WGS sequence"/>
</dbReference>
<evidence type="ECO:0000256" key="1">
    <source>
        <dbReference type="SAM" id="SignalP"/>
    </source>
</evidence>
<dbReference type="Gene3D" id="3.40.30.10">
    <property type="entry name" value="Glutaredoxin"/>
    <property type="match status" value="1"/>
</dbReference>
<feature type="domain" description="Thioredoxin" evidence="2">
    <location>
        <begin position="224"/>
        <end position="360"/>
    </location>
</feature>
<evidence type="ECO:0000259" key="2">
    <source>
        <dbReference type="PROSITE" id="PS51352"/>
    </source>
</evidence>
<feature type="signal peptide" evidence="1">
    <location>
        <begin position="1"/>
        <end position="19"/>
    </location>
</feature>
<proteinExistence type="predicted"/>
<sequence>MMKIIHGIALMATAALMTACTGKNEWTVNGQIEGADDQTLLLEASTNGRWYALDSVKLPKSGNFTISHKAAGYPDIYRLRLADKTLYFPIDSIETVTVVSRADAFDKEYTLDGSDAAQRLMSVDRQLMAALAGNSGQGIQTDSVLKRELAKIMLADPAGIVSYYILNKKLNGKPLYDPTNKTDIRIIGAVANAFDQYRPNDPRTAYLKRLFLSSRQPSATQTVTAEEVPLIDISLYDDKGQMQKLSDAAAANKVVVLNFTVYSAEAAPAYNIELNKAYELFHDRGMTIYQVSVDPDEYVWKQAARTLPWITVYNPSTASAENLLKYNVTALPTTFIVANGEIAERVDDITTLQQSLARYL</sequence>
<comment type="caution">
    <text evidence="3">The sequence shown here is derived from an EMBL/GenBank/DDBJ whole genome shotgun (WGS) entry which is preliminary data.</text>
</comment>